<dbReference type="Gene3D" id="3.20.20.70">
    <property type="entry name" value="Aldolase class I"/>
    <property type="match status" value="1"/>
</dbReference>
<dbReference type="PANTHER" id="PTHR10683:SF18">
    <property type="entry name" value="TRANSALDOLASE"/>
    <property type="match status" value="1"/>
</dbReference>
<dbReference type="VEuPathDB" id="ToxoDB:CSUI_009225"/>
<dbReference type="UniPathway" id="UPA00115">
    <property type="reaction ID" value="UER00414"/>
</dbReference>
<dbReference type="RefSeq" id="XP_067918682.1">
    <property type="nucleotide sequence ID" value="XM_068069341.1"/>
</dbReference>
<feature type="region of interest" description="Disordered" evidence="2">
    <location>
        <begin position="37"/>
        <end position="90"/>
    </location>
</feature>
<evidence type="ECO:0000313" key="3">
    <source>
        <dbReference type="EMBL" id="PHJ16957.1"/>
    </source>
</evidence>
<dbReference type="AlphaFoldDB" id="A0A2C6KHD1"/>
<gene>
    <name evidence="3" type="ORF">CSUI_009225</name>
</gene>
<dbReference type="PANTHER" id="PTHR10683">
    <property type="entry name" value="TRANSALDOLASE"/>
    <property type="match status" value="1"/>
</dbReference>
<accession>A0A2C6KHD1</accession>
<keyword evidence="4" id="KW-1185">Reference proteome</keyword>
<dbReference type="Pfam" id="PF00923">
    <property type="entry name" value="TAL_FSA"/>
    <property type="match status" value="1"/>
</dbReference>
<dbReference type="Proteomes" id="UP000221165">
    <property type="component" value="Unassembled WGS sequence"/>
</dbReference>
<reference evidence="3 4" key="1">
    <citation type="journal article" date="2017" name="Int. J. Parasitol.">
        <title>The genome of the protozoan parasite Cystoisospora suis and a reverse vaccinology approach to identify vaccine candidates.</title>
        <authorList>
            <person name="Palmieri N."/>
            <person name="Shrestha A."/>
            <person name="Ruttkowski B."/>
            <person name="Beck T."/>
            <person name="Vogl C."/>
            <person name="Tomley F."/>
            <person name="Blake D.P."/>
            <person name="Joachim A."/>
        </authorList>
    </citation>
    <scope>NUCLEOTIDE SEQUENCE [LARGE SCALE GENOMIC DNA]</scope>
    <source>
        <strain evidence="3 4">Wien I</strain>
    </source>
</reference>
<evidence type="ECO:0000256" key="2">
    <source>
        <dbReference type="SAM" id="MobiDB-lite"/>
    </source>
</evidence>
<sequence length="142" mass="15752">MAASFRNIGEIIALAGCDKVTVSPALLEELKTCHDSVTRRLFPDGKEEEGENKEKKHKETNGSASSSVSEEKTASSANGMMAKNPDAVEDDLQKKKLKIDEKTFRWMLNEDPMATEKLAEGIRGFNKDLLSLKALVREKLKL</sequence>
<protein>
    <submittedName>
        <fullName evidence="3">Transaldolase</fullName>
    </submittedName>
</protein>
<dbReference type="InterPro" id="IPR001585">
    <property type="entry name" value="TAL/FSA"/>
</dbReference>
<dbReference type="OrthoDB" id="2015515at2759"/>
<name>A0A2C6KHD1_9APIC</name>
<dbReference type="InterPro" id="IPR013785">
    <property type="entry name" value="Aldolase_TIM"/>
</dbReference>
<dbReference type="GO" id="GO:0005975">
    <property type="term" value="P:carbohydrate metabolic process"/>
    <property type="evidence" value="ECO:0007669"/>
    <property type="project" value="InterPro"/>
</dbReference>
<dbReference type="SUPFAM" id="SSF51569">
    <property type="entry name" value="Aldolase"/>
    <property type="match status" value="1"/>
</dbReference>
<dbReference type="GeneID" id="94432552"/>
<comment type="caution">
    <text evidence="3">The sequence shown here is derived from an EMBL/GenBank/DDBJ whole genome shotgun (WGS) entry which is preliminary data.</text>
</comment>
<proteinExistence type="predicted"/>
<evidence type="ECO:0000313" key="4">
    <source>
        <dbReference type="Proteomes" id="UP000221165"/>
    </source>
</evidence>
<dbReference type="EMBL" id="MIGC01005433">
    <property type="protein sequence ID" value="PHJ16957.1"/>
    <property type="molecule type" value="Genomic_DNA"/>
</dbReference>
<organism evidence="3 4">
    <name type="scientific">Cystoisospora suis</name>
    <dbReference type="NCBI Taxonomy" id="483139"/>
    <lineage>
        <taxon>Eukaryota</taxon>
        <taxon>Sar</taxon>
        <taxon>Alveolata</taxon>
        <taxon>Apicomplexa</taxon>
        <taxon>Conoidasida</taxon>
        <taxon>Coccidia</taxon>
        <taxon>Eucoccidiorida</taxon>
        <taxon>Eimeriorina</taxon>
        <taxon>Sarcocystidae</taxon>
        <taxon>Cystoisospora</taxon>
    </lineage>
</organism>
<dbReference type="GO" id="GO:0004801">
    <property type="term" value="F:transaldolase activity"/>
    <property type="evidence" value="ECO:0007669"/>
    <property type="project" value="TreeGrafter"/>
</dbReference>
<dbReference type="GO" id="GO:0009052">
    <property type="term" value="P:pentose-phosphate shunt, non-oxidative branch"/>
    <property type="evidence" value="ECO:0007669"/>
    <property type="project" value="TreeGrafter"/>
</dbReference>
<evidence type="ECO:0000256" key="1">
    <source>
        <dbReference type="ARBA" id="ARBA00023270"/>
    </source>
</evidence>
<keyword evidence="1" id="KW-0704">Schiff base</keyword>